<keyword evidence="2" id="KW-1185">Reference proteome</keyword>
<protein>
    <recommendedName>
        <fullName evidence="3">Hemerythrin domain-containing protein</fullName>
    </recommendedName>
</protein>
<proteinExistence type="predicted"/>
<gene>
    <name evidence="1" type="ORF">ETU37_08775</name>
</gene>
<dbReference type="Proteomes" id="UP000291189">
    <property type="component" value="Unassembled WGS sequence"/>
</dbReference>
<evidence type="ECO:0008006" key="3">
    <source>
        <dbReference type="Google" id="ProtNLM"/>
    </source>
</evidence>
<organism evidence="1 2">
    <name type="scientific">Nocardioides iriomotensis</name>
    <dbReference type="NCBI Taxonomy" id="715784"/>
    <lineage>
        <taxon>Bacteria</taxon>
        <taxon>Bacillati</taxon>
        <taxon>Actinomycetota</taxon>
        <taxon>Actinomycetes</taxon>
        <taxon>Propionibacteriales</taxon>
        <taxon>Nocardioidaceae</taxon>
        <taxon>Nocardioides</taxon>
    </lineage>
</organism>
<accession>A0A4Q5J5W5</accession>
<dbReference type="RefSeq" id="WP_129986840.1">
    <property type="nucleotide sequence ID" value="NZ_SDPU01000020.1"/>
</dbReference>
<reference evidence="1 2" key="1">
    <citation type="submission" date="2019-01" db="EMBL/GenBank/DDBJ databases">
        <title>Nocardioides guangzhouensis sp. nov., an actinobacterium isolated from soil.</title>
        <authorList>
            <person name="Fu Y."/>
            <person name="Cai Y."/>
            <person name="Lin Z."/>
            <person name="Chen P."/>
        </authorList>
    </citation>
    <scope>NUCLEOTIDE SEQUENCE [LARGE SCALE GENOMIC DNA]</scope>
    <source>
        <strain evidence="1 2">NBRC 105384</strain>
    </source>
</reference>
<dbReference type="EMBL" id="SDPU01000020">
    <property type="protein sequence ID" value="RYU13021.1"/>
    <property type="molecule type" value="Genomic_DNA"/>
</dbReference>
<name>A0A4Q5J5W5_9ACTN</name>
<sequence length="234" mass="26235">MTYGDPLAMTVAATHHSIEERLGEALSPHHDPGRPRDAQAATDTFLAATSRHLAAVEEVLVDEVRHTVPDHEPLVSDYLEAARDLEQALALLKARLYGEAHAASLGWADLWTRVRGRLDRHNRLENELVARLAQHGEPRDLDGLARAVFEAETRAPTRPHPLLPHRGLLGHLARRVFAVADRFWDAAEGRVIPDPVKPRPHKHDSLMAQYLVADPKFDDHAEVFEHKHRHPESG</sequence>
<dbReference type="OrthoDB" id="9793637at2"/>
<evidence type="ECO:0000313" key="2">
    <source>
        <dbReference type="Proteomes" id="UP000291189"/>
    </source>
</evidence>
<comment type="caution">
    <text evidence="1">The sequence shown here is derived from an EMBL/GenBank/DDBJ whole genome shotgun (WGS) entry which is preliminary data.</text>
</comment>
<dbReference type="AlphaFoldDB" id="A0A4Q5J5W5"/>
<evidence type="ECO:0000313" key="1">
    <source>
        <dbReference type="EMBL" id="RYU13021.1"/>
    </source>
</evidence>